<gene>
    <name evidence="1" type="ORF">GCM10007940_15140</name>
</gene>
<organism evidence="1 2">
    <name type="scientific">Portibacter lacus</name>
    <dbReference type="NCBI Taxonomy" id="1099794"/>
    <lineage>
        <taxon>Bacteria</taxon>
        <taxon>Pseudomonadati</taxon>
        <taxon>Bacteroidota</taxon>
        <taxon>Saprospiria</taxon>
        <taxon>Saprospirales</taxon>
        <taxon>Haliscomenobacteraceae</taxon>
        <taxon>Portibacter</taxon>
    </lineage>
</organism>
<reference evidence="1" key="1">
    <citation type="journal article" date="2014" name="Int. J. Syst. Evol. Microbiol.">
        <title>Complete genome sequence of Corynebacterium casei LMG S-19264T (=DSM 44701T), isolated from a smear-ripened cheese.</title>
        <authorList>
            <consortium name="US DOE Joint Genome Institute (JGI-PGF)"/>
            <person name="Walter F."/>
            <person name="Albersmeier A."/>
            <person name="Kalinowski J."/>
            <person name="Ruckert C."/>
        </authorList>
    </citation>
    <scope>NUCLEOTIDE SEQUENCE</scope>
    <source>
        <strain evidence="1">NBRC 108769</strain>
    </source>
</reference>
<comment type="caution">
    <text evidence="1">The sequence shown here is derived from an EMBL/GenBank/DDBJ whole genome shotgun (WGS) entry which is preliminary data.</text>
</comment>
<dbReference type="RefSeq" id="WP_235290921.1">
    <property type="nucleotide sequence ID" value="NZ_BSOH01000007.1"/>
</dbReference>
<reference evidence="1" key="2">
    <citation type="submission" date="2023-01" db="EMBL/GenBank/DDBJ databases">
        <title>Draft genome sequence of Portibacter lacus strain NBRC 108769.</title>
        <authorList>
            <person name="Sun Q."/>
            <person name="Mori K."/>
        </authorList>
    </citation>
    <scope>NUCLEOTIDE SEQUENCE</scope>
    <source>
        <strain evidence="1">NBRC 108769</strain>
    </source>
</reference>
<accession>A0AA37SPP5</accession>
<evidence type="ECO:0000313" key="2">
    <source>
        <dbReference type="Proteomes" id="UP001156666"/>
    </source>
</evidence>
<evidence type="ECO:0000313" key="1">
    <source>
        <dbReference type="EMBL" id="GLR16899.1"/>
    </source>
</evidence>
<dbReference type="EMBL" id="BSOH01000007">
    <property type="protein sequence ID" value="GLR16899.1"/>
    <property type="molecule type" value="Genomic_DNA"/>
</dbReference>
<sequence>MKKYPANYAKFADYQHFRSVSRETICAMARIAELYVYGEIIMESEKIIPQITLRSQIIYI</sequence>
<proteinExistence type="predicted"/>
<dbReference type="Proteomes" id="UP001156666">
    <property type="component" value="Unassembled WGS sequence"/>
</dbReference>
<keyword evidence="2" id="KW-1185">Reference proteome</keyword>
<name>A0AA37SPP5_9BACT</name>
<dbReference type="AlphaFoldDB" id="A0AA37SPP5"/>
<protein>
    <submittedName>
        <fullName evidence="1">Uncharacterized protein</fullName>
    </submittedName>
</protein>